<proteinExistence type="predicted"/>
<evidence type="ECO:0000259" key="2">
    <source>
        <dbReference type="Pfam" id="PF07883"/>
    </source>
</evidence>
<dbReference type="InterPro" id="IPR014710">
    <property type="entry name" value="RmlC-like_jellyroll"/>
</dbReference>
<sequence>MRKFEIRGLDREHLEVAYGVASQRLLPWELLNAPFEGAWCVLGPGEASDPHSHHEYELFIAMKGQAVLEEDGEQRPFVAGDLAHHLPGTHHYVRNVGAEDFEWYAIWWDTDMSDRFLARHQSNPPVPQSSSV</sequence>
<dbReference type="InterPro" id="IPR051610">
    <property type="entry name" value="GPI/OXD"/>
</dbReference>
<feature type="domain" description="Cupin type-2" evidence="2">
    <location>
        <begin position="39"/>
        <end position="107"/>
    </location>
</feature>
<evidence type="ECO:0000256" key="1">
    <source>
        <dbReference type="ARBA" id="ARBA00022723"/>
    </source>
</evidence>
<dbReference type="PANTHER" id="PTHR35848:SF6">
    <property type="entry name" value="CUPIN TYPE-2 DOMAIN-CONTAINING PROTEIN"/>
    <property type="match status" value="1"/>
</dbReference>
<protein>
    <submittedName>
        <fullName evidence="3">Cupin domain-containing protein</fullName>
    </submittedName>
</protein>
<organism evidence="3 4">
    <name type="scientific">Nocardia pulmonis</name>
    <dbReference type="NCBI Taxonomy" id="2951408"/>
    <lineage>
        <taxon>Bacteria</taxon>
        <taxon>Bacillati</taxon>
        <taxon>Actinomycetota</taxon>
        <taxon>Actinomycetes</taxon>
        <taxon>Mycobacteriales</taxon>
        <taxon>Nocardiaceae</taxon>
        <taxon>Nocardia</taxon>
    </lineage>
</organism>
<comment type="caution">
    <text evidence="3">The sequence shown here is derived from an EMBL/GenBank/DDBJ whole genome shotgun (WGS) entry which is preliminary data.</text>
</comment>
<keyword evidence="1" id="KW-0479">Metal-binding</keyword>
<dbReference type="Gene3D" id="2.60.120.10">
    <property type="entry name" value="Jelly Rolls"/>
    <property type="match status" value="1"/>
</dbReference>
<name>A0A9X2E7K5_9NOCA</name>
<accession>A0A9X2E7K5</accession>
<dbReference type="GO" id="GO:0046872">
    <property type="term" value="F:metal ion binding"/>
    <property type="evidence" value="ECO:0007669"/>
    <property type="project" value="UniProtKB-KW"/>
</dbReference>
<dbReference type="InterPro" id="IPR013096">
    <property type="entry name" value="Cupin_2"/>
</dbReference>
<dbReference type="InterPro" id="IPR011051">
    <property type="entry name" value="RmlC_Cupin_sf"/>
</dbReference>
<dbReference type="AlphaFoldDB" id="A0A9X2E7K5"/>
<dbReference type="CDD" id="cd06988">
    <property type="entry name" value="cupin_DddK"/>
    <property type="match status" value="1"/>
</dbReference>
<keyword evidence="4" id="KW-1185">Reference proteome</keyword>
<dbReference type="EMBL" id="JAMRXG010000005">
    <property type="protein sequence ID" value="MCM6774678.1"/>
    <property type="molecule type" value="Genomic_DNA"/>
</dbReference>
<dbReference type="SUPFAM" id="SSF51182">
    <property type="entry name" value="RmlC-like cupins"/>
    <property type="match status" value="1"/>
</dbReference>
<evidence type="ECO:0000313" key="4">
    <source>
        <dbReference type="Proteomes" id="UP001139157"/>
    </source>
</evidence>
<reference evidence="3" key="1">
    <citation type="submission" date="2022-06" db="EMBL/GenBank/DDBJ databases">
        <title>Novel species in genus nocardia.</title>
        <authorList>
            <person name="Li F."/>
        </authorList>
    </citation>
    <scope>NUCLEOTIDE SEQUENCE</scope>
    <source>
        <strain evidence="3">CDC141</strain>
    </source>
</reference>
<dbReference type="Pfam" id="PF07883">
    <property type="entry name" value="Cupin_2"/>
    <property type="match status" value="1"/>
</dbReference>
<dbReference type="Proteomes" id="UP001139157">
    <property type="component" value="Unassembled WGS sequence"/>
</dbReference>
<dbReference type="RefSeq" id="WP_251912503.1">
    <property type="nucleotide sequence ID" value="NZ_JAMRXG010000005.1"/>
</dbReference>
<gene>
    <name evidence="3" type="ORF">NDR86_14465</name>
</gene>
<dbReference type="PANTHER" id="PTHR35848">
    <property type="entry name" value="OXALATE-BINDING PROTEIN"/>
    <property type="match status" value="1"/>
</dbReference>
<evidence type="ECO:0000313" key="3">
    <source>
        <dbReference type="EMBL" id="MCM6774678.1"/>
    </source>
</evidence>